<sequence length="59" mass="6838">MIKNGRGNPVTVWMQITGLFFLFCGSSNLSLNFFSFVNDILAEISSHNRYNYGMKIWKE</sequence>
<organism evidence="2 4">
    <name type="scientific">Bacteroides stercoris</name>
    <dbReference type="NCBI Taxonomy" id="46506"/>
    <lineage>
        <taxon>Bacteria</taxon>
        <taxon>Pseudomonadati</taxon>
        <taxon>Bacteroidota</taxon>
        <taxon>Bacteroidia</taxon>
        <taxon>Bacteroidales</taxon>
        <taxon>Bacteroidaceae</taxon>
        <taxon>Bacteroides</taxon>
    </lineage>
</organism>
<dbReference type="AlphaFoldDB" id="A0A3E4UKE7"/>
<evidence type="ECO:0000313" key="4">
    <source>
        <dbReference type="Proteomes" id="UP000261223"/>
    </source>
</evidence>
<accession>A0A3E4UKE7</accession>
<keyword evidence="1" id="KW-1133">Transmembrane helix</keyword>
<name>A0A3E4UKE7_BACSE</name>
<feature type="transmembrane region" description="Helical" evidence="1">
    <location>
        <begin position="12"/>
        <end position="31"/>
    </location>
</feature>
<proteinExistence type="predicted"/>
<dbReference type="EMBL" id="QSSV01000025">
    <property type="protein sequence ID" value="RGM10275.1"/>
    <property type="molecule type" value="Genomic_DNA"/>
</dbReference>
<keyword evidence="1" id="KW-0812">Transmembrane</keyword>
<evidence type="ECO:0000313" key="2">
    <source>
        <dbReference type="EMBL" id="RGM10275.1"/>
    </source>
</evidence>
<evidence type="ECO:0000313" key="5">
    <source>
        <dbReference type="Proteomes" id="UP000284161"/>
    </source>
</evidence>
<dbReference type="EMBL" id="QRUB01000029">
    <property type="protein sequence ID" value="RGR25953.1"/>
    <property type="molecule type" value="Genomic_DNA"/>
</dbReference>
<protein>
    <submittedName>
        <fullName evidence="2">Uncharacterized protein</fullName>
    </submittedName>
</protein>
<dbReference type="Proteomes" id="UP000284161">
    <property type="component" value="Unassembled WGS sequence"/>
</dbReference>
<evidence type="ECO:0000313" key="3">
    <source>
        <dbReference type="EMBL" id="RGR25953.1"/>
    </source>
</evidence>
<dbReference type="Proteomes" id="UP000261223">
    <property type="component" value="Unassembled WGS sequence"/>
</dbReference>
<evidence type="ECO:0000256" key="1">
    <source>
        <dbReference type="SAM" id="Phobius"/>
    </source>
</evidence>
<reference evidence="4 5" key="1">
    <citation type="submission" date="2018-08" db="EMBL/GenBank/DDBJ databases">
        <title>A genome reference for cultivated species of the human gut microbiota.</title>
        <authorList>
            <person name="Zou Y."/>
            <person name="Xue W."/>
            <person name="Luo G."/>
        </authorList>
    </citation>
    <scope>NUCLEOTIDE SEQUENCE [LARGE SCALE GENOMIC DNA]</scope>
    <source>
        <strain evidence="3 5">AF25-6</strain>
        <strain evidence="2 4">TF03-6</strain>
    </source>
</reference>
<gene>
    <name evidence="3" type="ORF">DWY58_16990</name>
    <name evidence="2" type="ORF">DXC34_15635</name>
</gene>
<keyword evidence="1" id="KW-0472">Membrane</keyword>
<comment type="caution">
    <text evidence="2">The sequence shown here is derived from an EMBL/GenBank/DDBJ whole genome shotgun (WGS) entry which is preliminary data.</text>
</comment>